<reference evidence="3 4" key="1">
    <citation type="submission" date="2018-09" db="EMBL/GenBank/DDBJ databases">
        <title>Complete genome sequence of Euzebya sp. DY32-46 isolated from seawater of Pacific Ocean.</title>
        <authorList>
            <person name="Xu L."/>
            <person name="Wu Y.-H."/>
            <person name="Xu X.-W."/>
        </authorList>
    </citation>
    <scope>NUCLEOTIDE SEQUENCE [LARGE SCALE GENOMIC DNA]</scope>
    <source>
        <strain evidence="3 4">DY32-46</strain>
    </source>
</reference>
<accession>A0A346XVV1</accession>
<gene>
    <name evidence="3" type="ORF">DVS28_a1657</name>
</gene>
<keyword evidence="4" id="KW-1185">Reference proteome</keyword>
<dbReference type="EMBL" id="CP031165">
    <property type="protein sequence ID" value="AXV06348.1"/>
    <property type="molecule type" value="Genomic_DNA"/>
</dbReference>
<organism evidence="3 4">
    <name type="scientific">Euzebya pacifica</name>
    <dbReference type="NCBI Taxonomy" id="1608957"/>
    <lineage>
        <taxon>Bacteria</taxon>
        <taxon>Bacillati</taxon>
        <taxon>Actinomycetota</taxon>
        <taxon>Nitriliruptoria</taxon>
        <taxon>Euzebyales</taxon>
    </lineage>
</organism>
<evidence type="ECO:0000256" key="2">
    <source>
        <dbReference type="SAM" id="SignalP"/>
    </source>
</evidence>
<evidence type="ECO:0000256" key="1">
    <source>
        <dbReference type="SAM" id="MobiDB-lite"/>
    </source>
</evidence>
<feature type="compositionally biased region" description="Acidic residues" evidence="1">
    <location>
        <begin position="261"/>
        <end position="289"/>
    </location>
</feature>
<feature type="region of interest" description="Disordered" evidence="1">
    <location>
        <begin position="201"/>
        <end position="302"/>
    </location>
</feature>
<dbReference type="KEGG" id="euz:DVS28_a1657"/>
<dbReference type="AlphaFoldDB" id="A0A346XVV1"/>
<evidence type="ECO:0000313" key="4">
    <source>
        <dbReference type="Proteomes" id="UP000264006"/>
    </source>
</evidence>
<feature type="chain" id="PRO_5016939681" evidence="2">
    <location>
        <begin position="20"/>
        <end position="302"/>
    </location>
</feature>
<keyword evidence="2" id="KW-0732">Signal</keyword>
<sequence length="302" mass="31667">MLALLLVVVLSACGGGDTAAISADDPSEAEATIEEATAEDEPEEPGDELDLVVAGVDDDVFCPALDRVTNLLIAADGLDVDEQVDAQVELFDDVQTILVELGEDHEVLSDGLELLATDALVFTEDAAVDQEAVEAASQLAIETWNVNCADHVEQSVDDGAGDPDPSAFGADGQEDEFDAECPSPETLEAEGLECDEFGNLYPAEEYSDGHGDGPEYDPGAEESYDAECPSPETLEAEGLACDEYGNTFPAEEYSDGHGDSPEYDPDFGGDGCEGEDCYGDEGYGDEPDPEAFGADGCEGDDC</sequence>
<proteinExistence type="predicted"/>
<dbReference type="Proteomes" id="UP000264006">
    <property type="component" value="Chromosome"/>
</dbReference>
<feature type="signal peptide" evidence="2">
    <location>
        <begin position="1"/>
        <end position="19"/>
    </location>
</feature>
<feature type="compositionally biased region" description="Acidic residues" evidence="1">
    <location>
        <begin position="214"/>
        <end position="225"/>
    </location>
</feature>
<feature type="region of interest" description="Disordered" evidence="1">
    <location>
        <begin position="154"/>
        <end position="181"/>
    </location>
</feature>
<name>A0A346XVV1_9ACTN</name>
<protein>
    <submittedName>
        <fullName evidence="3">Uncharacterized protein</fullName>
    </submittedName>
</protein>
<evidence type="ECO:0000313" key="3">
    <source>
        <dbReference type="EMBL" id="AXV06348.1"/>
    </source>
</evidence>